<dbReference type="EMBL" id="MXAP01000029">
    <property type="protein sequence ID" value="OPH39623.1"/>
    <property type="molecule type" value="Genomic_DNA"/>
</dbReference>
<dbReference type="Proteomes" id="UP000254618">
    <property type="component" value="Unassembled WGS sequence"/>
</dbReference>
<evidence type="ECO:0000313" key="2">
    <source>
        <dbReference type="EMBL" id="STZ03247.1"/>
    </source>
</evidence>
<organism evidence="2 4">
    <name type="scientific">Moraxella equi</name>
    <dbReference type="NCBI Taxonomy" id="60442"/>
    <lineage>
        <taxon>Bacteria</taxon>
        <taxon>Pseudomonadati</taxon>
        <taxon>Pseudomonadota</taxon>
        <taxon>Gammaproteobacteria</taxon>
        <taxon>Moraxellales</taxon>
        <taxon>Moraxellaceae</taxon>
        <taxon>Moraxella</taxon>
    </lineage>
</organism>
<protein>
    <submittedName>
        <fullName evidence="2">Uncharacterized protein</fullName>
    </submittedName>
</protein>
<sequence length="122" mass="14640">MSNLIPSQTGLTLRRTDTLISLTNKLLAKTGVKGIGEMSDDELWEWWLSLSDEWKWLFLRLGLKLELWPNNDWGFDENYHYQKDFDWLNRELTFSYLKELQLNAINSAFFERKRNPRLFCTC</sequence>
<evidence type="ECO:0000313" key="3">
    <source>
        <dbReference type="Proteomes" id="UP000190777"/>
    </source>
</evidence>
<proteinExistence type="predicted"/>
<dbReference type="Proteomes" id="UP000190777">
    <property type="component" value="Unassembled WGS sequence"/>
</dbReference>
<evidence type="ECO:0000313" key="1">
    <source>
        <dbReference type="EMBL" id="OPH39623.1"/>
    </source>
</evidence>
<reference evidence="2 4" key="2">
    <citation type="submission" date="2018-06" db="EMBL/GenBank/DDBJ databases">
        <authorList>
            <consortium name="Pathogen Informatics"/>
            <person name="Doyle S."/>
        </authorList>
    </citation>
    <scope>NUCLEOTIDE SEQUENCE [LARGE SCALE GENOMIC DNA]</scope>
    <source>
        <strain evidence="2 4">NCTC11012</strain>
    </source>
</reference>
<evidence type="ECO:0000313" key="4">
    <source>
        <dbReference type="Proteomes" id="UP000254618"/>
    </source>
</evidence>
<reference evidence="1 3" key="1">
    <citation type="submission" date="2017-03" db="EMBL/GenBank/DDBJ databases">
        <title>Draft genome sequence of Moraxella equi CCUG 4950T type strain.</title>
        <authorList>
            <person name="Salva-Serra F."/>
            <person name="Engstrom-Jakobsson H."/>
            <person name="Thorell K."/>
            <person name="Jaen-Luchoro D."/>
            <person name="Gonzales-Siles L."/>
            <person name="Karlsson R."/>
            <person name="Yazdan S."/>
            <person name="Boulund F."/>
            <person name="Johnning A."/>
            <person name="Engstrand L."/>
            <person name="Kristiansson E."/>
            <person name="Moore E."/>
        </authorList>
    </citation>
    <scope>NUCLEOTIDE SEQUENCE [LARGE SCALE GENOMIC DNA]</scope>
    <source>
        <strain evidence="1 3">CCUG 4950</strain>
    </source>
</reference>
<gene>
    <name evidence="1" type="ORF">B5J93_03010</name>
    <name evidence="2" type="ORF">NCTC11012_01486</name>
</gene>
<dbReference type="AlphaFoldDB" id="A0A378QQU3"/>
<dbReference type="EMBL" id="UGQF01000001">
    <property type="protein sequence ID" value="STZ03247.1"/>
    <property type="molecule type" value="Genomic_DNA"/>
</dbReference>
<keyword evidence="3" id="KW-1185">Reference proteome</keyword>
<accession>A0A378QQU3</accession>
<name>A0A378QQU3_9GAMM</name>
<dbReference type="RefSeq" id="WP_079324479.1">
    <property type="nucleotide sequence ID" value="NZ_MXAP01000029.1"/>
</dbReference>